<dbReference type="EMBL" id="JBFOLJ010000012">
    <property type="protein sequence ID" value="KAL2488167.1"/>
    <property type="molecule type" value="Genomic_DNA"/>
</dbReference>
<reference evidence="3" key="1">
    <citation type="submission" date="2024-07" db="EMBL/GenBank/DDBJ databases">
        <title>Two chromosome-level genome assemblies of Korean endemic species Abeliophyllum distichum and Forsythia ovata (Oleaceae).</title>
        <authorList>
            <person name="Jang H."/>
        </authorList>
    </citation>
    <scope>NUCLEOTIDE SEQUENCE [LARGE SCALE GENOMIC DNA]</scope>
</reference>
<evidence type="ECO:0000313" key="2">
    <source>
        <dbReference type="EMBL" id="KAL2488167.1"/>
    </source>
</evidence>
<feature type="region of interest" description="Disordered" evidence="1">
    <location>
        <begin position="122"/>
        <end position="142"/>
    </location>
</feature>
<keyword evidence="3" id="KW-1185">Reference proteome</keyword>
<gene>
    <name evidence="2" type="ORF">Fot_41459</name>
</gene>
<proteinExistence type="predicted"/>
<feature type="region of interest" description="Disordered" evidence="1">
    <location>
        <begin position="176"/>
        <end position="201"/>
    </location>
</feature>
<comment type="caution">
    <text evidence="2">The sequence shown here is derived from an EMBL/GenBank/DDBJ whole genome shotgun (WGS) entry which is preliminary data.</text>
</comment>
<organism evidence="2 3">
    <name type="scientific">Forsythia ovata</name>
    <dbReference type="NCBI Taxonomy" id="205694"/>
    <lineage>
        <taxon>Eukaryota</taxon>
        <taxon>Viridiplantae</taxon>
        <taxon>Streptophyta</taxon>
        <taxon>Embryophyta</taxon>
        <taxon>Tracheophyta</taxon>
        <taxon>Spermatophyta</taxon>
        <taxon>Magnoliopsida</taxon>
        <taxon>eudicotyledons</taxon>
        <taxon>Gunneridae</taxon>
        <taxon>Pentapetalae</taxon>
        <taxon>asterids</taxon>
        <taxon>lamiids</taxon>
        <taxon>Lamiales</taxon>
        <taxon>Oleaceae</taxon>
        <taxon>Forsythieae</taxon>
        <taxon>Forsythia</taxon>
    </lineage>
</organism>
<evidence type="ECO:0000313" key="3">
    <source>
        <dbReference type="Proteomes" id="UP001604277"/>
    </source>
</evidence>
<sequence>MGFLKTKSGHCCCRENEITFGTVFIYCYCSGEGSIVLTQFWALRDISMIFQPPSFVVLEFHPSKNKKKLLGKFHRQVDCPDTTHNLKPKTQILEQSKLTLVIRVKAPTRSNFRVFARRPLKAPNHRPTKEGNYNSSSNHRGRPRFYRRLSFQELIVGWEKIETSYVSNGIEHSAHIDDNTTKRHQREGVQKNGHREDLYSYTSGASTSELATRWSALSVQQSK</sequence>
<protein>
    <submittedName>
        <fullName evidence="2">Uncharacterized protein</fullName>
    </submittedName>
</protein>
<name>A0ABD1RJR1_9LAMI</name>
<evidence type="ECO:0000256" key="1">
    <source>
        <dbReference type="SAM" id="MobiDB-lite"/>
    </source>
</evidence>
<feature type="compositionally biased region" description="Basic and acidic residues" evidence="1">
    <location>
        <begin position="176"/>
        <end position="198"/>
    </location>
</feature>
<dbReference type="AlphaFoldDB" id="A0ABD1RJR1"/>
<dbReference type="Proteomes" id="UP001604277">
    <property type="component" value="Unassembled WGS sequence"/>
</dbReference>
<accession>A0ABD1RJR1</accession>